<sequence>MSKFGQYNIILKEIVEGVRVFEFDLDDAYFAKIDSPEVKKGNVKAKVTVQKKIATYELAFKLEGIILIPCNRCLDDMEQGIRHEEKIEVKFGSTYAEENEIVVVPEAEGSINIAWFLYEFIVLNIPIKHVHPPGECNKTMIDKLKRHITRQKDDTEDNGLFDVDDDDDSIEEDVQVDPRWESLQNINFDNN</sequence>
<protein>
    <recommendedName>
        <fullName evidence="2">DUF177 domain-containing protein</fullName>
    </recommendedName>
</protein>
<evidence type="ECO:0000313" key="1">
    <source>
        <dbReference type="EMBL" id="MPM02184.1"/>
    </source>
</evidence>
<dbReference type="AlphaFoldDB" id="A0A644WIT7"/>
<proteinExistence type="predicted"/>
<organism evidence="1">
    <name type="scientific">bioreactor metagenome</name>
    <dbReference type="NCBI Taxonomy" id="1076179"/>
    <lineage>
        <taxon>unclassified sequences</taxon>
        <taxon>metagenomes</taxon>
        <taxon>ecological metagenomes</taxon>
    </lineage>
</organism>
<dbReference type="Pfam" id="PF02620">
    <property type="entry name" value="YceD"/>
    <property type="match status" value="1"/>
</dbReference>
<accession>A0A644WIT7</accession>
<comment type="caution">
    <text evidence="1">The sequence shown here is derived from an EMBL/GenBank/DDBJ whole genome shotgun (WGS) entry which is preliminary data.</text>
</comment>
<name>A0A644WIT7_9ZZZZ</name>
<gene>
    <name evidence="1" type="ORF">SDC9_48429</name>
</gene>
<dbReference type="EMBL" id="VSSQ01000850">
    <property type="protein sequence ID" value="MPM02184.1"/>
    <property type="molecule type" value="Genomic_DNA"/>
</dbReference>
<reference evidence="1" key="1">
    <citation type="submission" date="2019-08" db="EMBL/GenBank/DDBJ databases">
        <authorList>
            <person name="Kucharzyk K."/>
            <person name="Murdoch R.W."/>
            <person name="Higgins S."/>
            <person name="Loffler F."/>
        </authorList>
    </citation>
    <scope>NUCLEOTIDE SEQUENCE</scope>
</reference>
<evidence type="ECO:0008006" key="2">
    <source>
        <dbReference type="Google" id="ProtNLM"/>
    </source>
</evidence>
<dbReference type="InterPro" id="IPR003772">
    <property type="entry name" value="YceD"/>
</dbReference>